<dbReference type="EMBL" id="FRAS01000001">
    <property type="protein sequence ID" value="SHK04210.1"/>
    <property type="molecule type" value="Genomic_DNA"/>
</dbReference>
<evidence type="ECO:0000256" key="1">
    <source>
        <dbReference type="SAM" id="MobiDB-lite"/>
    </source>
</evidence>
<keyword evidence="3" id="KW-1185">Reference proteome</keyword>
<gene>
    <name evidence="2" type="ORF">SAMN02746009_00155</name>
</gene>
<sequence>MVRACLGLSTRQLAHYLGVSMGFVTHLEAGRKPLPGALLPRLLLLARLLPPPLGTGLPLPELPPPHDPLLPLPAPERLAPPLPDAPAPPEPETLRRRLRDQRLRLLTLSQHLAAEQARMAGLARRHHGLALLRAALPPPEAAEAAHYARWLARLSDDLTRDDPTPAVRAAALHLLAARVAGLRAEVAALAV</sequence>
<dbReference type="AlphaFoldDB" id="A0A1M6P8I0"/>
<dbReference type="SUPFAM" id="SSF47413">
    <property type="entry name" value="lambda repressor-like DNA-binding domains"/>
    <property type="match status" value="1"/>
</dbReference>
<dbReference type="InterPro" id="IPR010982">
    <property type="entry name" value="Lambda_DNA-bd_dom_sf"/>
</dbReference>
<dbReference type="GO" id="GO:0003677">
    <property type="term" value="F:DNA binding"/>
    <property type="evidence" value="ECO:0007669"/>
    <property type="project" value="InterPro"/>
</dbReference>
<accession>A0A1M6P8I0</accession>
<dbReference type="STRING" id="1121959.SAMN02746009_00155"/>
<feature type="compositionally biased region" description="Pro residues" evidence="1">
    <location>
        <begin position="60"/>
        <end position="91"/>
    </location>
</feature>
<evidence type="ECO:0000313" key="2">
    <source>
        <dbReference type="EMBL" id="SHK04210.1"/>
    </source>
</evidence>
<evidence type="ECO:0000313" key="3">
    <source>
        <dbReference type="Proteomes" id="UP000183947"/>
    </source>
</evidence>
<feature type="region of interest" description="Disordered" evidence="1">
    <location>
        <begin position="58"/>
        <end position="92"/>
    </location>
</feature>
<proteinExistence type="predicted"/>
<protein>
    <recommendedName>
        <fullName evidence="4">Helix-turn-helix domain-containing protein</fullName>
    </recommendedName>
</protein>
<dbReference type="Proteomes" id="UP000183947">
    <property type="component" value="Unassembled WGS sequence"/>
</dbReference>
<name>A0A1M6P8I0_9BACT</name>
<evidence type="ECO:0008006" key="4">
    <source>
        <dbReference type="Google" id="ProtNLM"/>
    </source>
</evidence>
<organism evidence="2 3">
    <name type="scientific">Hymenobacter psychrotolerans DSM 18569</name>
    <dbReference type="NCBI Taxonomy" id="1121959"/>
    <lineage>
        <taxon>Bacteria</taxon>
        <taxon>Pseudomonadati</taxon>
        <taxon>Bacteroidota</taxon>
        <taxon>Cytophagia</taxon>
        <taxon>Cytophagales</taxon>
        <taxon>Hymenobacteraceae</taxon>
        <taxon>Hymenobacter</taxon>
    </lineage>
</organism>
<reference evidence="3" key="1">
    <citation type="submission" date="2016-11" db="EMBL/GenBank/DDBJ databases">
        <authorList>
            <person name="Varghese N."/>
            <person name="Submissions S."/>
        </authorList>
    </citation>
    <scope>NUCLEOTIDE SEQUENCE [LARGE SCALE GENOMIC DNA]</scope>
    <source>
        <strain evidence="3">DSM 18569</strain>
    </source>
</reference>